<reference evidence="3" key="1">
    <citation type="journal article" date="2009" name="Appl. Environ. Microbiol.">
        <title>Complete genome sequence of the chemolithoautotrophic marine magnetotactic coccus strain MC-1.</title>
        <authorList>
            <person name="Schubbe S."/>
            <person name="Williams T.J."/>
            <person name="Xie G."/>
            <person name="Kiss H.E."/>
            <person name="Brettin T.S."/>
            <person name="Martinez D."/>
            <person name="Ross C.A."/>
            <person name="Schuler D."/>
            <person name="Cox B.L."/>
            <person name="Nealson K.H."/>
            <person name="Bazylinski D.A."/>
        </authorList>
    </citation>
    <scope>NUCLEOTIDE SEQUENCE [LARGE SCALE GENOMIC DNA]</scope>
    <source>
        <strain evidence="3">ATCC BAA-1437 / JCM 17883 / MC-1</strain>
    </source>
</reference>
<dbReference type="STRING" id="156889.Mmc1_0591"/>
<keyword evidence="3" id="KW-1185">Reference proteome</keyword>
<dbReference type="OrthoDB" id="186663at2"/>
<dbReference type="eggNOG" id="COG0438">
    <property type="taxonomic scope" value="Bacteria"/>
</dbReference>
<dbReference type="NCBIfam" id="TIGR03088">
    <property type="entry name" value="stp2"/>
    <property type="match status" value="1"/>
</dbReference>
<keyword evidence="2" id="KW-0808">Transferase</keyword>
<evidence type="ECO:0000313" key="3">
    <source>
        <dbReference type="Proteomes" id="UP000002586"/>
    </source>
</evidence>
<dbReference type="SUPFAM" id="SSF53756">
    <property type="entry name" value="UDP-Glycosyltransferase/glycogen phosphorylase"/>
    <property type="match status" value="1"/>
</dbReference>
<gene>
    <name evidence="2" type="ordered locus">Mmc1_0591</name>
</gene>
<protein>
    <submittedName>
        <fullName evidence="2">Glycosyl transferase, group 1</fullName>
    </submittedName>
</protein>
<proteinExistence type="predicted"/>
<dbReference type="HOGENOM" id="CLU_009583_0_3_5"/>
<name>A0L569_MAGMM</name>
<sequence>MRRRHLCHLVYRFDVGGLESVLVELMQRLPAERYRHSLVALTEVGVLQQRLQGYGVAFYALHKQPGKDLAVWWRLYRLLRQLRPDLLHSCNLATIEGQLPAFLAGVPRRIHAEHGRDSYDLDGSNRKYRWLRRLLNPLIHHWVAVSGELHDWLAGPLKIQPAKIVTIANGVDLERFHPARADRAQLLAKSGFADEQVIALCVGRLWPVKDQANLLTALALLQQQGRLGGLRLVLVGDGPQRGALEQQVSASGLATVVRFLGTQFDVAPLMAAADLLVLPSLAEGTPLTVLEAMACGVPVVATAVGGVPALLQAGQQGALLPPGDAPALAEALQPYGVVSAKAWRRAQGAQGRARAEAQFGWARTVAAYEGLFQ</sequence>
<feature type="domain" description="Glycosyltransferase subfamily 4-like N-terminal" evidence="1">
    <location>
        <begin position="15"/>
        <end position="175"/>
    </location>
</feature>
<dbReference type="AlphaFoldDB" id="A0L569"/>
<accession>A0L569</accession>
<dbReference type="KEGG" id="mgm:Mmc1_0591"/>
<organism evidence="2 3">
    <name type="scientific">Magnetococcus marinus (strain ATCC BAA-1437 / JCM 17883 / MC-1)</name>
    <dbReference type="NCBI Taxonomy" id="156889"/>
    <lineage>
        <taxon>Bacteria</taxon>
        <taxon>Pseudomonadati</taxon>
        <taxon>Pseudomonadota</taxon>
        <taxon>Magnetococcia</taxon>
        <taxon>Magnetococcales</taxon>
        <taxon>Magnetococcaceae</taxon>
        <taxon>Magnetococcus</taxon>
    </lineage>
</organism>
<dbReference type="InterPro" id="IPR028098">
    <property type="entry name" value="Glyco_trans_4-like_N"/>
</dbReference>
<dbReference type="EMBL" id="CP000471">
    <property type="protein sequence ID" value="ABK43112.1"/>
    <property type="molecule type" value="Genomic_DNA"/>
</dbReference>
<dbReference type="GO" id="GO:0016757">
    <property type="term" value="F:glycosyltransferase activity"/>
    <property type="evidence" value="ECO:0007669"/>
    <property type="project" value="UniProtKB-ARBA"/>
</dbReference>
<dbReference type="PANTHER" id="PTHR12526">
    <property type="entry name" value="GLYCOSYLTRANSFERASE"/>
    <property type="match status" value="1"/>
</dbReference>
<dbReference type="Pfam" id="PF13692">
    <property type="entry name" value="Glyco_trans_1_4"/>
    <property type="match status" value="1"/>
</dbReference>
<dbReference type="Gene3D" id="3.40.50.2000">
    <property type="entry name" value="Glycogen Phosphorylase B"/>
    <property type="match status" value="2"/>
</dbReference>
<evidence type="ECO:0000313" key="2">
    <source>
        <dbReference type="EMBL" id="ABK43112.1"/>
    </source>
</evidence>
<dbReference type="Pfam" id="PF13439">
    <property type="entry name" value="Glyco_transf_4"/>
    <property type="match status" value="1"/>
</dbReference>
<evidence type="ECO:0000259" key="1">
    <source>
        <dbReference type="Pfam" id="PF13439"/>
    </source>
</evidence>
<dbReference type="CAZy" id="GT4">
    <property type="family name" value="Glycosyltransferase Family 4"/>
</dbReference>
<dbReference type="InterPro" id="IPR017522">
    <property type="entry name" value="Sugar_tfrase_PEP-CTERM_Stp2"/>
</dbReference>
<dbReference type="Proteomes" id="UP000002586">
    <property type="component" value="Chromosome"/>
</dbReference>
<reference evidence="2 3" key="2">
    <citation type="journal article" date="2012" name="Int. J. Syst. Evol. Microbiol.">
        <title>Magnetococcus marinus gen. nov., sp. nov., a marine, magnetotactic bacterium that represents a novel lineage (Magnetococcaceae fam. nov.; Magnetococcales ord. nov.) at the base of the Alphaproteobacteria.</title>
        <authorList>
            <person name="Bazylinski D.A."/>
            <person name="Williams T.J."/>
            <person name="Lefevre C.T."/>
            <person name="Berg R.J."/>
            <person name="Zhang C.L."/>
            <person name="Bowser S.S."/>
            <person name="Dean A.J."/>
            <person name="Beveridge T.J."/>
        </authorList>
    </citation>
    <scope>NUCLEOTIDE SEQUENCE [LARGE SCALE GENOMIC DNA]</scope>
    <source>
        <strain evidence="3">ATCC BAA-1437 / JCM 17883 / MC-1</strain>
    </source>
</reference>
<dbReference type="RefSeq" id="WP_011712279.1">
    <property type="nucleotide sequence ID" value="NC_008576.1"/>
</dbReference>